<organism evidence="5 6">
    <name type="scientific">Streptomyces diacarni</name>
    <dbReference type="NCBI Taxonomy" id="2800381"/>
    <lineage>
        <taxon>Bacteria</taxon>
        <taxon>Bacillati</taxon>
        <taxon>Actinomycetota</taxon>
        <taxon>Actinomycetes</taxon>
        <taxon>Kitasatosporales</taxon>
        <taxon>Streptomycetaceae</taxon>
        <taxon>Streptomyces</taxon>
    </lineage>
</organism>
<keyword evidence="6" id="KW-1185">Reference proteome</keyword>
<feature type="domain" description="MmgE/PrpD N-terminal" evidence="3">
    <location>
        <begin position="13"/>
        <end position="227"/>
    </location>
</feature>
<evidence type="ECO:0000259" key="3">
    <source>
        <dbReference type="Pfam" id="PF03972"/>
    </source>
</evidence>
<dbReference type="Pfam" id="PF03972">
    <property type="entry name" value="MmgE_PrpD_N"/>
    <property type="match status" value="1"/>
</dbReference>
<evidence type="ECO:0000256" key="1">
    <source>
        <dbReference type="ARBA" id="ARBA00006174"/>
    </source>
</evidence>
<dbReference type="InterPro" id="IPR005656">
    <property type="entry name" value="MmgE_PrpD"/>
</dbReference>
<dbReference type="Gene3D" id="1.10.4100.10">
    <property type="entry name" value="2-methylcitrate dehydratase PrpD"/>
    <property type="match status" value="1"/>
</dbReference>
<evidence type="ECO:0000313" key="5">
    <source>
        <dbReference type="EMBL" id="RCG24710.1"/>
    </source>
</evidence>
<feature type="compositionally biased region" description="Basic and acidic residues" evidence="2">
    <location>
        <begin position="311"/>
        <end position="322"/>
    </location>
</feature>
<proteinExistence type="inferred from homology"/>
<dbReference type="PANTHER" id="PTHR16943:SF8">
    <property type="entry name" value="2-METHYLCITRATE DEHYDRATASE"/>
    <property type="match status" value="1"/>
</dbReference>
<dbReference type="Pfam" id="PF19305">
    <property type="entry name" value="MmgE_PrpD_C"/>
    <property type="match status" value="1"/>
</dbReference>
<dbReference type="InterPro" id="IPR042183">
    <property type="entry name" value="MmgE/PrpD_sf_1"/>
</dbReference>
<feature type="domain" description="MmgE/PrpD C-terminal" evidence="4">
    <location>
        <begin position="327"/>
        <end position="444"/>
    </location>
</feature>
<protein>
    <submittedName>
        <fullName evidence="5">2-methylcitrate dehydratase</fullName>
    </submittedName>
</protein>
<dbReference type="InterPro" id="IPR045337">
    <property type="entry name" value="MmgE_PrpD_C"/>
</dbReference>
<dbReference type="GO" id="GO:0016829">
    <property type="term" value="F:lyase activity"/>
    <property type="evidence" value="ECO:0007669"/>
    <property type="project" value="InterPro"/>
</dbReference>
<feature type="compositionally biased region" description="Basic and acidic residues" evidence="2">
    <location>
        <begin position="290"/>
        <end position="301"/>
    </location>
</feature>
<name>A0A367F5A2_9ACTN</name>
<dbReference type="AlphaFoldDB" id="A0A367F5A2"/>
<evidence type="ECO:0000313" key="6">
    <source>
        <dbReference type="Proteomes" id="UP000252914"/>
    </source>
</evidence>
<comment type="similarity">
    <text evidence="1">Belongs to the PrpD family.</text>
</comment>
<dbReference type="RefSeq" id="WP_114021561.1">
    <property type="nucleotide sequence ID" value="NZ_QOIN01000039.1"/>
</dbReference>
<dbReference type="Gene3D" id="3.30.1330.120">
    <property type="entry name" value="2-methylcitrate dehydratase PrpD"/>
    <property type="match status" value="1"/>
</dbReference>
<sequence length="502" mass="52190">MPTTEPAAGHTAELSAWATGLTWHDTPERVRRRLSLVLLDTLAVALAGARTEGQRRLRSAWPQPPGDAPVFGGGSLTHTDTAAYLNATALVSCELDEGGKYAKGHPAGHAFPAILTLAASLGATGEQTARALLAGYEVAARFGRATALRPGVHPHGNWGVTGAAAGCALLLGLPAPRVAAAVDTACGLPVAGHFDSALDGHRVRDAWMGTAAHSGLAAARLAAAGVVENTGTAALTYGTLLGDFDPAALTRGLGADWQIEHNYFKRHASCSYTHPAADLALELRERDLDGDRVGEHGRNDGQPHTGGNHPPEGDRHGDRLRDLPPAQLLDRIAGVTVETHALAAPLDRTHWDSALAAMFSLPYAVAAALLHGRVAPATAEATGPARQELLALARKVTVSEDPALTARLPHERPARLTAVLDDGRSVRLYAPNPVGDTDHRPFTARTLPLVLADVLGDTGLVDRLEHLADTLPETADVGPPLRALAAADTREPTTSAGTGGTA</sequence>
<accession>A0A367F5A2</accession>
<feature type="region of interest" description="Disordered" evidence="2">
    <location>
        <begin position="290"/>
        <end position="322"/>
    </location>
</feature>
<dbReference type="EMBL" id="QOIN01000039">
    <property type="protein sequence ID" value="RCG24710.1"/>
    <property type="molecule type" value="Genomic_DNA"/>
</dbReference>
<gene>
    <name evidence="5" type="ORF">DTL70_10200</name>
</gene>
<dbReference type="InterPro" id="IPR036148">
    <property type="entry name" value="MmgE/PrpD_sf"/>
</dbReference>
<dbReference type="Proteomes" id="UP000252914">
    <property type="component" value="Unassembled WGS sequence"/>
</dbReference>
<dbReference type="SUPFAM" id="SSF103378">
    <property type="entry name" value="2-methylcitrate dehydratase PrpD"/>
    <property type="match status" value="2"/>
</dbReference>
<dbReference type="InterPro" id="IPR042188">
    <property type="entry name" value="MmgE/PrpD_sf_2"/>
</dbReference>
<comment type="caution">
    <text evidence="5">The sequence shown here is derived from an EMBL/GenBank/DDBJ whole genome shotgun (WGS) entry which is preliminary data.</text>
</comment>
<dbReference type="PANTHER" id="PTHR16943">
    <property type="entry name" value="2-METHYLCITRATE DEHYDRATASE-RELATED"/>
    <property type="match status" value="1"/>
</dbReference>
<reference evidence="5 6" key="1">
    <citation type="submission" date="2018-06" db="EMBL/GenBank/DDBJ databases">
        <title>Streptomyces reniochalinae sp. nov. and Streptomyces diacarnus sp. nov. from marine sponges.</title>
        <authorList>
            <person name="Li L."/>
        </authorList>
    </citation>
    <scope>NUCLEOTIDE SEQUENCE [LARGE SCALE GENOMIC DNA]</scope>
    <source>
        <strain evidence="5 6">LHW51701</strain>
    </source>
</reference>
<evidence type="ECO:0000259" key="4">
    <source>
        <dbReference type="Pfam" id="PF19305"/>
    </source>
</evidence>
<dbReference type="InterPro" id="IPR045336">
    <property type="entry name" value="MmgE_PrpD_N"/>
</dbReference>
<evidence type="ECO:0000256" key="2">
    <source>
        <dbReference type="SAM" id="MobiDB-lite"/>
    </source>
</evidence>